<comment type="caution">
    <text evidence="14">The sequence shown here is derived from an EMBL/GenBank/DDBJ whole genome shotgun (WGS) entry which is preliminary data.</text>
</comment>
<dbReference type="PANTHER" id="PTHR22894">
    <property type="entry name" value="RING-TYPE DOMAIN-CONTAINING PROTEIN"/>
    <property type="match status" value="1"/>
</dbReference>
<evidence type="ECO:0000256" key="11">
    <source>
        <dbReference type="PROSITE-ProRule" id="PRU00175"/>
    </source>
</evidence>
<proteinExistence type="predicted"/>
<evidence type="ECO:0000256" key="6">
    <source>
        <dbReference type="ARBA" id="ARBA00022833"/>
    </source>
</evidence>
<accession>A0A8T0IAB7</accession>
<evidence type="ECO:0000313" key="14">
    <source>
        <dbReference type="EMBL" id="KAG0579899.1"/>
    </source>
</evidence>
<dbReference type="InterPro" id="IPR017907">
    <property type="entry name" value="Znf_RING_CS"/>
</dbReference>
<keyword evidence="8 12" id="KW-0472">Membrane</keyword>
<evidence type="ECO:0000256" key="2">
    <source>
        <dbReference type="ARBA" id="ARBA00014068"/>
    </source>
</evidence>
<dbReference type="PANTHER" id="PTHR22894:SF5">
    <property type="entry name" value="RING-TYPE DOMAIN-CONTAINING PROTEIN"/>
    <property type="match status" value="1"/>
</dbReference>
<feature type="transmembrane region" description="Helical" evidence="12">
    <location>
        <begin position="208"/>
        <end position="226"/>
    </location>
</feature>
<dbReference type="CDD" id="cd16539">
    <property type="entry name" value="RING-HC_RNF113A_B"/>
    <property type="match status" value="1"/>
</dbReference>
<dbReference type="GO" id="GO:0012505">
    <property type="term" value="C:endomembrane system"/>
    <property type="evidence" value="ECO:0007669"/>
    <property type="project" value="UniProtKB-SubCell"/>
</dbReference>
<dbReference type="InterPro" id="IPR010652">
    <property type="entry name" value="DUF1232"/>
</dbReference>
<sequence>MPIIDGVGDELLYTALVAAPVVFLCRSSLGQSLSLLRQGVSTVGVWFGSLWGSVATREQDSGDLAPPLEPTMSSNSFTALMDAPPDNDCCSVCHDSFTLPCQANCAHWFCGDCILRVWQHSPVLQPCKCPICRRAITLLIPTEVLESQQQDPEVERIMRDIAKYNRIFGGGPVSLMERVRDMPLLLRRMVGELMDPQRAIPLVHRTRIIFFLVLLAVYVLSPLDVIPEGVLGLVGLLDDLLVIVMVLFYLAMLYRSTLILHHGGQPQ</sequence>
<dbReference type="InterPro" id="IPR013083">
    <property type="entry name" value="Znf_RING/FYVE/PHD"/>
</dbReference>
<organism evidence="14 15">
    <name type="scientific">Ceratodon purpureus</name>
    <name type="common">Fire moss</name>
    <name type="synonym">Dicranum purpureum</name>
    <dbReference type="NCBI Taxonomy" id="3225"/>
    <lineage>
        <taxon>Eukaryota</taxon>
        <taxon>Viridiplantae</taxon>
        <taxon>Streptophyta</taxon>
        <taxon>Embryophyta</taxon>
        <taxon>Bryophyta</taxon>
        <taxon>Bryophytina</taxon>
        <taxon>Bryopsida</taxon>
        <taxon>Dicranidae</taxon>
        <taxon>Pseudoditrichales</taxon>
        <taxon>Ditrichaceae</taxon>
        <taxon>Ceratodon</taxon>
    </lineage>
</organism>
<evidence type="ECO:0000256" key="9">
    <source>
        <dbReference type="ARBA" id="ARBA00030110"/>
    </source>
</evidence>
<evidence type="ECO:0000256" key="7">
    <source>
        <dbReference type="ARBA" id="ARBA00022989"/>
    </source>
</evidence>
<evidence type="ECO:0000256" key="1">
    <source>
        <dbReference type="ARBA" id="ARBA00004127"/>
    </source>
</evidence>
<evidence type="ECO:0000313" key="15">
    <source>
        <dbReference type="Proteomes" id="UP000822688"/>
    </source>
</evidence>
<evidence type="ECO:0000256" key="12">
    <source>
        <dbReference type="SAM" id="Phobius"/>
    </source>
</evidence>
<comment type="subcellular location">
    <subcellularLocation>
        <location evidence="1">Endomembrane system</location>
        <topology evidence="1">Multi-pass membrane protein</topology>
    </subcellularLocation>
</comment>
<dbReference type="Gene3D" id="3.30.40.10">
    <property type="entry name" value="Zinc/RING finger domain, C3HC4 (zinc finger)"/>
    <property type="match status" value="1"/>
</dbReference>
<evidence type="ECO:0000256" key="5">
    <source>
        <dbReference type="ARBA" id="ARBA00022771"/>
    </source>
</evidence>
<dbReference type="OrthoDB" id="9049620at2759"/>
<evidence type="ECO:0000256" key="10">
    <source>
        <dbReference type="ARBA" id="ARBA00031107"/>
    </source>
</evidence>
<feature type="transmembrane region" description="Helical" evidence="12">
    <location>
        <begin position="12"/>
        <end position="29"/>
    </location>
</feature>
<dbReference type="InterPro" id="IPR001841">
    <property type="entry name" value="Znf_RING"/>
</dbReference>
<dbReference type="PROSITE" id="PS50089">
    <property type="entry name" value="ZF_RING_2"/>
    <property type="match status" value="1"/>
</dbReference>
<gene>
    <name evidence="14" type="ORF">KC19_4G132800</name>
</gene>
<dbReference type="Pfam" id="PF06803">
    <property type="entry name" value="DUF1232"/>
    <property type="match status" value="1"/>
</dbReference>
<dbReference type="EMBL" id="CM026424">
    <property type="protein sequence ID" value="KAG0579899.1"/>
    <property type="molecule type" value="Genomic_DNA"/>
</dbReference>
<feature type="transmembrane region" description="Helical" evidence="12">
    <location>
        <begin position="232"/>
        <end position="254"/>
    </location>
</feature>
<dbReference type="PROSITE" id="PS00518">
    <property type="entry name" value="ZF_RING_1"/>
    <property type="match status" value="1"/>
</dbReference>
<keyword evidence="7 12" id="KW-1133">Transmembrane helix</keyword>
<evidence type="ECO:0000256" key="3">
    <source>
        <dbReference type="ARBA" id="ARBA00022692"/>
    </source>
</evidence>
<keyword evidence="6" id="KW-0862">Zinc</keyword>
<dbReference type="Proteomes" id="UP000822688">
    <property type="component" value="Chromosome 4"/>
</dbReference>
<dbReference type="SMART" id="SM00184">
    <property type="entry name" value="RING"/>
    <property type="match status" value="1"/>
</dbReference>
<protein>
    <recommendedName>
        <fullName evidence="2">E3 ubiquitin-protein ligase RNF170</fullName>
    </recommendedName>
    <alternativeName>
        <fullName evidence="10">RING finger protein 170</fullName>
    </alternativeName>
    <alternativeName>
        <fullName evidence="9">RING-type E3 ubiquitin transferase RNF170</fullName>
    </alternativeName>
</protein>
<dbReference type="SUPFAM" id="SSF57850">
    <property type="entry name" value="RING/U-box"/>
    <property type="match status" value="1"/>
</dbReference>
<keyword evidence="4" id="KW-0479">Metal-binding</keyword>
<name>A0A8T0IAB7_CERPU</name>
<dbReference type="GO" id="GO:0061630">
    <property type="term" value="F:ubiquitin protein ligase activity"/>
    <property type="evidence" value="ECO:0007669"/>
    <property type="project" value="InterPro"/>
</dbReference>
<evidence type="ECO:0000256" key="4">
    <source>
        <dbReference type="ARBA" id="ARBA00022723"/>
    </source>
</evidence>
<evidence type="ECO:0000256" key="8">
    <source>
        <dbReference type="ARBA" id="ARBA00023136"/>
    </source>
</evidence>
<dbReference type="AlphaFoldDB" id="A0A8T0IAB7"/>
<keyword evidence="15" id="KW-1185">Reference proteome</keyword>
<dbReference type="InterPro" id="IPR038896">
    <property type="entry name" value="RNF170"/>
</dbReference>
<keyword evidence="3 12" id="KW-0812">Transmembrane</keyword>
<feature type="domain" description="RING-type" evidence="13">
    <location>
        <begin position="90"/>
        <end position="133"/>
    </location>
</feature>
<dbReference type="GO" id="GO:0008270">
    <property type="term" value="F:zinc ion binding"/>
    <property type="evidence" value="ECO:0007669"/>
    <property type="project" value="UniProtKB-KW"/>
</dbReference>
<evidence type="ECO:0000259" key="13">
    <source>
        <dbReference type="PROSITE" id="PS50089"/>
    </source>
</evidence>
<keyword evidence="5 11" id="KW-0863">Zinc-finger</keyword>
<reference evidence="14" key="1">
    <citation type="submission" date="2020-06" db="EMBL/GenBank/DDBJ databases">
        <title>WGS assembly of Ceratodon purpureus strain R40.</title>
        <authorList>
            <person name="Carey S.B."/>
            <person name="Jenkins J."/>
            <person name="Shu S."/>
            <person name="Lovell J.T."/>
            <person name="Sreedasyam A."/>
            <person name="Maumus F."/>
            <person name="Tiley G.P."/>
            <person name="Fernandez-Pozo N."/>
            <person name="Barry K."/>
            <person name="Chen C."/>
            <person name="Wang M."/>
            <person name="Lipzen A."/>
            <person name="Daum C."/>
            <person name="Saski C.A."/>
            <person name="Payton A.C."/>
            <person name="Mcbreen J.C."/>
            <person name="Conrad R.E."/>
            <person name="Kollar L.M."/>
            <person name="Olsson S."/>
            <person name="Huttunen S."/>
            <person name="Landis J.B."/>
            <person name="Wickett N.J."/>
            <person name="Johnson M.G."/>
            <person name="Rensing S.A."/>
            <person name="Grimwood J."/>
            <person name="Schmutz J."/>
            <person name="Mcdaniel S.F."/>
        </authorList>
    </citation>
    <scope>NUCLEOTIDE SEQUENCE</scope>
    <source>
        <strain evidence="14">R40</strain>
    </source>
</reference>